<keyword evidence="3" id="KW-1185">Reference proteome</keyword>
<evidence type="ECO:0000313" key="2">
    <source>
        <dbReference type="EMBL" id="APE35983.1"/>
    </source>
</evidence>
<feature type="domain" description="CinA C-terminal" evidence="1">
    <location>
        <begin position="12"/>
        <end position="159"/>
    </location>
</feature>
<dbReference type="InterPro" id="IPR036653">
    <property type="entry name" value="CinA-like_C"/>
</dbReference>
<dbReference type="Pfam" id="PF02464">
    <property type="entry name" value="CinA"/>
    <property type="match status" value="1"/>
</dbReference>
<dbReference type="Proteomes" id="UP000183810">
    <property type="component" value="Chromosome"/>
</dbReference>
<dbReference type="OrthoDB" id="1253990at2"/>
<dbReference type="InterPro" id="IPR008136">
    <property type="entry name" value="CinA_C"/>
</dbReference>
<evidence type="ECO:0000259" key="1">
    <source>
        <dbReference type="Pfam" id="PF02464"/>
    </source>
</evidence>
<protein>
    <submittedName>
        <fullName evidence="2">Competence protein</fullName>
    </submittedName>
</protein>
<sequence length="172" mass="17376">MSDPLVAGAPVAELVRALNAAGQTVATAESLTAGLLAATIAGVPGASAVLRGGLIVYATDLKNHLTGVDDEVLRLDGPVAASTAEQLALGARQRCAADWGLGLTGVAGPDSQDGHPVGTVYLGLSGPSVSEVLRLKLGGDRWTIRIGAVHSAVRELLRCVIAATSDPVPERN</sequence>
<dbReference type="KEGG" id="nsl:BOX37_20900"/>
<evidence type="ECO:0000313" key="3">
    <source>
        <dbReference type="Proteomes" id="UP000183810"/>
    </source>
</evidence>
<gene>
    <name evidence="2" type="ORF">BOX37_20900</name>
</gene>
<dbReference type="SUPFAM" id="SSF142433">
    <property type="entry name" value="CinA-like"/>
    <property type="match status" value="1"/>
</dbReference>
<dbReference type="EMBL" id="CP018082">
    <property type="protein sequence ID" value="APE35983.1"/>
    <property type="molecule type" value="Genomic_DNA"/>
</dbReference>
<reference evidence="2" key="1">
    <citation type="submission" date="2016-11" db="EMBL/GenBank/DDBJ databases">
        <authorList>
            <person name="Jaros S."/>
            <person name="Januszkiewicz K."/>
            <person name="Wedrychowicz H."/>
        </authorList>
    </citation>
    <scope>NUCLEOTIDE SEQUENCE [LARGE SCALE GENOMIC DNA]</scope>
    <source>
        <strain evidence="2">Y48</strain>
    </source>
</reference>
<name>A0A1J0VVL2_9NOCA</name>
<dbReference type="AlphaFoldDB" id="A0A1J0VVL2"/>
<accession>A0A1J0VVL2</accession>
<organism evidence="2 3">
    <name type="scientific">Nocardia mangyaensis</name>
    <dbReference type="NCBI Taxonomy" id="2213200"/>
    <lineage>
        <taxon>Bacteria</taxon>
        <taxon>Bacillati</taxon>
        <taxon>Actinomycetota</taxon>
        <taxon>Actinomycetes</taxon>
        <taxon>Mycobacteriales</taxon>
        <taxon>Nocardiaceae</taxon>
        <taxon>Nocardia</taxon>
    </lineage>
</organism>
<dbReference type="Gene3D" id="3.90.950.20">
    <property type="entry name" value="CinA-like"/>
    <property type="match status" value="1"/>
</dbReference>
<proteinExistence type="predicted"/>
<dbReference type="RefSeq" id="WP_071929172.1">
    <property type="nucleotide sequence ID" value="NZ_CP018082.1"/>
</dbReference>
<dbReference type="NCBIfam" id="TIGR00199">
    <property type="entry name" value="PncC_domain"/>
    <property type="match status" value="1"/>
</dbReference>